<sequence>MKSLTISYSRKSLTEEEYEDGEDEEEELSVAAAFGGESLEPVEDEVEDESQYWSGAQPRDDDDYWIDNDYGDAEIQTLRSTPSHSSVASTASATSNSTVSEVDSVASRSSSITLGRVKSWGTDNSDYRQQEQRGMMNDYYYLNRHSSAFSEASIGNGSYHSPSPAPSPPPLAHTPGYPVGYPYHSGYSQPAGLGRTDSVTTIATEPDDSVPDRRSPTPQPSSSAAPAQSTRFTNARRAVGPSPDPTRSIRGVEAHPSRGGLTMTNSWFMSRQEYKAAQAQMKAKEEYERHLQMARVDLEEVSRPRTRKPPRRLQAGGHGSLVLPEPQYRE</sequence>
<feature type="compositionally biased region" description="Pro residues" evidence="1">
    <location>
        <begin position="163"/>
        <end position="172"/>
    </location>
</feature>
<proteinExistence type="predicted"/>
<name>D8QJ69_SCHCM</name>
<dbReference type="InParanoid" id="D8QJ69"/>
<dbReference type="Proteomes" id="UP000007431">
    <property type="component" value="Unassembled WGS sequence"/>
</dbReference>
<dbReference type="GeneID" id="9596618"/>
<accession>D8QJ69</accession>
<evidence type="ECO:0000256" key="1">
    <source>
        <dbReference type="SAM" id="MobiDB-lite"/>
    </source>
</evidence>
<gene>
    <name evidence="2" type="ORF">SCHCODRAFT_238213</name>
</gene>
<organism evidence="3">
    <name type="scientific">Schizophyllum commune (strain H4-8 / FGSC 9210)</name>
    <name type="common">Split gill fungus</name>
    <dbReference type="NCBI Taxonomy" id="578458"/>
    <lineage>
        <taxon>Eukaryota</taxon>
        <taxon>Fungi</taxon>
        <taxon>Dikarya</taxon>
        <taxon>Basidiomycota</taxon>
        <taxon>Agaricomycotina</taxon>
        <taxon>Agaricomycetes</taxon>
        <taxon>Agaricomycetidae</taxon>
        <taxon>Agaricales</taxon>
        <taxon>Schizophyllaceae</taxon>
        <taxon>Schizophyllum</taxon>
    </lineage>
</organism>
<feature type="compositionally biased region" description="Acidic residues" evidence="1">
    <location>
        <begin position="15"/>
        <end position="28"/>
    </location>
</feature>
<dbReference type="EMBL" id="GL377314">
    <property type="protein sequence ID" value="EFI92033.1"/>
    <property type="molecule type" value="Genomic_DNA"/>
</dbReference>
<feature type="compositionally biased region" description="Low complexity" evidence="1">
    <location>
        <begin position="220"/>
        <end position="231"/>
    </location>
</feature>
<feature type="compositionally biased region" description="Low complexity" evidence="1">
    <location>
        <begin position="80"/>
        <end position="108"/>
    </location>
</feature>
<feature type="compositionally biased region" description="Acidic residues" evidence="1">
    <location>
        <begin position="40"/>
        <end position="50"/>
    </location>
</feature>
<dbReference type="HOGENOM" id="CLU_842376_0_0_1"/>
<keyword evidence="3" id="KW-1185">Reference proteome</keyword>
<dbReference type="OrthoDB" id="10599839at2759"/>
<feature type="compositionally biased region" description="Polar residues" evidence="1">
    <location>
        <begin position="1"/>
        <end position="11"/>
    </location>
</feature>
<reference evidence="2 3" key="1">
    <citation type="journal article" date="2010" name="Nat. Biotechnol.">
        <title>Genome sequence of the model mushroom Schizophyllum commune.</title>
        <authorList>
            <person name="Ohm R.A."/>
            <person name="de Jong J.F."/>
            <person name="Lugones L.G."/>
            <person name="Aerts A."/>
            <person name="Kothe E."/>
            <person name="Stajich J.E."/>
            <person name="de Vries R.P."/>
            <person name="Record E."/>
            <person name="Levasseur A."/>
            <person name="Baker S.E."/>
            <person name="Bartholomew K.A."/>
            <person name="Coutinho P.M."/>
            <person name="Erdmann S."/>
            <person name="Fowler T.J."/>
            <person name="Gathman A.C."/>
            <person name="Lombard V."/>
            <person name="Henrissat B."/>
            <person name="Knabe N."/>
            <person name="Kuees U."/>
            <person name="Lilly W.W."/>
            <person name="Lindquist E."/>
            <person name="Lucas S."/>
            <person name="Magnuson J.K."/>
            <person name="Piumi F."/>
            <person name="Raudaskoski M."/>
            <person name="Salamov A."/>
            <person name="Schmutz J."/>
            <person name="Schwarze F.W.M.R."/>
            <person name="vanKuyk P.A."/>
            <person name="Horton J.S."/>
            <person name="Grigoriev I.V."/>
            <person name="Woesten H.A.B."/>
        </authorList>
    </citation>
    <scope>NUCLEOTIDE SEQUENCE [LARGE SCALE GENOMIC DNA]</scope>
    <source>
        <strain evidence="3">H4-8 / FGSC 9210</strain>
    </source>
</reference>
<dbReference type="AlphaFoldDB" id="D8QJ69"/>
<evidence type="ECO:0000313" key="2">
    <source>
        <dbReference type="EMBL" id="EFI92033.1"/>
    </source>
</evidence>
<protein>
    <submittedName>
        <fullName evidence="2">Uncharacterized protein</fullName>
    </submittedName>
</protein>
<feature type="region of interest" description="Disordered" evidence="1">
    <location>
        <begin position="79"/>
        <end position="108"/>
    </location>
</feature>
<dbReference type="RefSeq" id="XP_003026936.1">
    <property type="nucleotide sequence ID" value="XM_003026890.1"/>
</dbReference>
<evidence type="ECO:0000313" key="3">
    <source>
        <dbReference type="Proteomes" id="UP000007431"/>
    </source>
</evidence>
<feature type="compositionally biased region" description="Polar residues" evidence="1">
    <location>
        <begin position="151"/>
        <end position="160"/>
    </location>
</feature>
<feature type="region of interest" description="Disordered" evidence="1">
    <location>
        <begin position="298"/>
        <end position="330"/>
    </location>
</feature>
<feature type="region of interest" description="Disordered" evidence="1">
    <location>
        <begin position="151"/>
        <end position="264"/>
    </location>
</feature>
<dbReference type="VEuPathDB" id="FungiDB:SCHCODRAFT_02591720"/>
<dbReference type="KEGG" id="scm:SCHCO_02591720"/>
<feature type="region of interest" description="Disordered" evidence="1">
    <location>
        <begin position="1"/>
        <end position="65"/>
    </location>
</feature>